<dbReference type="SUPFAM" id="SSF53098">
    <property type="entry name" value="Ribonuclease H-like"/>
    <property type="match status" value="1"/>
</dbReference>
<dbReference type="InterPro" id="IPR052160">
    <property type="entry name" value="Gypsy_RT_Integrase-like"/>
</dbReference>
<dbReference type="InterPro" id="IPR036397">
    <property type="entry name" value="RNaseH_sf"/>
</dbReference>
<feature type="domain" description="Integrase zinc-binding" evidence="1">
    <location>
        <begin position="72"/>
        <end position="124"/>
    </location>
</feature>
<name>A0AA89AQU1_9ASTE</name>
<gene>
    <name evidence="2" type="ORF">RJ639_011902</name>
</gene>
<dbReference type="EMBL" id="JAVXUP010001508">
    <property type="protein sequence ID" value="KAK3010798.1"/>
    <property type="molecule type" value="Genomic_DNA"/>
</dbReference>
<dbReference type="InterPro" id="IPR041588">
    <property type="entry name" value="Integrase_H2C2"/>
</dbReference>
<evidence type="ECO:0000313" key="2">
    <source>
        <dbReference type="EMBL" id="KAK3010798.1"/>
    </source>
</evidence>
<dbReference type="Gene3D" id="3.30.420.10">
    <property type="entry name" value="Ribonuclease H-like superfamily/Ribonuclease H"/>
    <property type="match status" value="1"/>
</dbReference>
<dbReference type="Proteomes" id="UP001188597">
    <property type="component" value="Unassembled WGS sequence"/>
</dbReference>
<dbReference type="Gene3D" id="1.10.340.70">
    <property type="match status" value="1"/>
</dbReference>
<protein>
    <recommendedName>
        <fullName evidence="1">Integrase zinc-binding domain-containing protein</fullName>
    </recommendedName>
</protein>
<dbReference type="PANTHER" id="PTHR47266">
    <property type="entry name" value="ENDONUCLEASE-RELATED"/>
    <property type="match status" value="1"/>
</dbReference>
<reference evidence="2" key="1">
    <citation type="submission" date="2022-12" db="EMBL/GenBank/DDBJ databases">
        <title>Draft genome assemblies for two species of Escallonia (Escalloniales).</title>
        <authorList>
            <person name="Chanderbali A."/>
            <person name="Dervinis C."/>
            <person name="Anghel I."/>
            <person name="Soltis D."/>
            <person name="Soltis P."/>
            <person name="Zapata F."/>
        </authorList>
    </citation>
    <scope>NUCLEOTIDE SEQUENCE</scope>
    <source>
        <strain evidence="2">UCBG64.0493</strain>
        <tissue evidence="2">Leaf</tissue>
    </source>
</reference>
<organism evidence="2 3">
    <name type="scientific">Escallonia herrerae</name>
    <dbReference type="NCBI Taxonomy" id="1293975"/>
    <lineage>
        <taxon>Eukaryota</taxon>
        <taxon>Viridiplantae</taxon>
        <taxon>Streptophyta</taxon>
        <taxon>Embryophyta</taxon>
        <taxon>Tracheophyta</taxon>
        <taxon>Spermatophyta</taxon>
        <taxon>Magnoliopsida</taxon>
        <taxon>eudicotyledons</taxon>
        <taxon>Gunneridae</taxon>
        <taxon>Pentapetalae</taxon>
        <taxon>asterids</taxon>
        <taxon>campanulids</taxon>
        <taxon>Escalloniales</taxon>
        <taxon>Escalloniaceae</taxon>
        <taxon>Escallonia</taxon>
    </lineage>
</organism>
<evidence type="ECO:0000259" key="1">
    <source>
        <dbReference type="Pfam" id="PF17921"/>
    </source>
</evidence>
<evidence type="ECO:0000313" key="3">
    <source>
        <dbReference type="Proteomes" id="UP001188597"/>
    </source>
</evidence>
<accession>A0AA89AQU1</accession>
<dbReference type="AlphaFoldDB" id="A0AA89AQU1"/>
<keyword evidence="3" id="KW-1185">Reference proteome</keyword>
<dbReference type="Pfam" id="PF17921">
    <property type="entry name" value="Integrase_H2C2"/>
    <property type="match status" value="1"/>
</dbReference>
<sequence>MVPLLFDNEDDHTYDVDVVSVLETIFLKHGKLLSDPRRRTDIRRRSPRFIYYNDILYRQSFDGVLLQCLTQEEALQTVEEAHSGIFYAHQFGLKLHFWIKRKGYYWPGMVKDCMDYAQKCQACQFHVNFIHQPPKPLHPTVASWLFNAWGLDAVGPLAPKSSAGHSYILVATDYFSKQVEAAPLWEAYRTTQRTPTQATPYALVYGVEVVLSLERQIPTLRVAIQEGLTNEDNARLRQS</sequence>
<comment type="caution">
    <text evidence="2">The sequence shown here is derived from an EMBL/GenBank/DDBJ whole genome shotgun (WGS) entry which is preliminary data.</text>
</comment>
<dbReference type="InterPro" id="IPR012337">
    <property type="entry name" value="RNaseH-like_sf"/>
</dbReference>
<dbReference type="GO" id="GO:0003676">
    <property type="term" value="F:nucleic acid binding"/>
    <property type="evidence" value="ECO:0007669"/>
    <property type="project" value="InterPro"/>
</dbReference>
<proteinExistence type="predicted"/>